<dbReference type="Proteomes" id="UP000471381">
    <property type="component" value="Unassembled WGS sequence"/>
</dbReference>
<organism evidence="1 2">
    <name type="scientific">Alteromonas genovensis</name>
    <dbReference type="NCBI Taxonomy" id="471225"/>
    <lineage>
        <taxon>Bacteria</taxon>
        <taxon>Pseudomonadati</taxon>
        <taxon>Pseudomonadota</taxon>
        <taxon>Gammaproteobacteria</taxon>
        <taxon>Alteromonadales</taxon>
        <taxon>Alteromonadaceae</taxon>
        <taxon>Alteromonas/Salinimonas group</taxon>
        <taxon>Alteromonas</taxon>
    </lineage>
</organism>
<gene>
    <name evidence="1" type="ORF">GTQ48_06340</name>
</gene>
<name>A0A6N9TGF9_9ALTE</name>
<protein>
    <submittedName>
        <fullName evidence="1">Uncharacterized protein</fullName>
    </submittedName>
</protein>
<dbReference type="EMBL" id="JAAAWO010000003">
    <property type="protein sequence ID" value="NDW15135.1"/>
    <property type="molecule type" value="Genomic_DNA"/>
</dbReference>
<proteinExistence type="predicted"/>
<sequence length="93" mass="10626">MPTDAQVLIGKVLQIKDKLYAKRHSIPTDLQKEWNALDRKTACFESDALFHTAVKGKQMNKKINYSGSVEELSQLVSRLKTLNKKVNITHVHH</sequence>
<reference evidence="1 2" key="1">
    <citation type="submission" date="2020-01" db="EMBL/GenBank/DDBJ databases">
        <title>Genomes of bacteria type strains.</title>
        <authorList>
            <person name="Chen J."/>
            <person name="Zhu S."/>
            <person name="Yang J."/>
        </authorList>
    </citation>
    <scope>NUCLEOTIDE SEQUENCE [LARGE SCALE GENOMIC DNA]</scope>
    <source>
        <strain evidence="1 2">LMG 24078</strain>
    </source>
</reference>
<accession>A0A6N9TGF9</accession>
<keyword evidence="2" id="KW-1185">Reference proteome</keyword>
<dbReference type="AlphaFoldDB" id="A0A6N9TGF9"/>
<dbReference type="RefSeq" id="WP_163105676.1">
    <property type="nucleotide sequence ID" value="NZ_JAAAWO010000003.1"/>
</dbReference>
<evidence type="ECO:0000313" key="2">
    <source>
        <dbReference type="Proteomes" id="UP000471381"/>
    </source>
</evidence>
<evidence type="ECO:0000313" key="1">
    <source>
        <dbReference type="EMBL" id="NDW15135.1"/>
    </source>
</evidence>
<comment type="caution">
    <text evidence="1">The sequence shown here is derived from an EMBL/GenBank/DDBJ whole genome shotgun (WGS) entry which is preliminary data.</text>
</comment>